<comment type="caution">
    <text evidence="3">The sequence shown here is derived from an EMBL/GenBank/DDBJ whole genome shotgun (WGS) entry which is preliminary data.</text>
</comment>
<evidence type="ECO:0000259" key="1">
    <source>
        <dbReference type="Pfam" id="PF01266"/>
    </source>
</evidence>
<dbReference type="InterPro" id="IPR036188">
    <property type="entry name" value="FAD/NAD-bd_sf"/>
</dbReference>
<dbReference type="EMBL" id="JAQIFT010000058">
    <property type="protein sequence ID" value="MDA3732995.1"/>
    <property type="molecule type" value="Genomic_DNA"/>
</dbReference>
<gene>
    <name evidence="3" type="ORF">PBV87_16075</name>
</gene>
<keyword evidence="4" id="KW-1185">Reference proteome</keyword>
<dbReference type="PANTHER" id="PTHR42720">
    <property type="entry name" value="GLYCEROL-3-PHOSPHATE DEHYDROGENASE"/>
    <property type="match status" value="1"/>
</dbReference>
<dbReference type="RefSeq" id="WP_271012937.1">
    <property type="nucleotide sequence ID" value="NZ_JAQIFT010000058.1"/>
</dbReference>
<feature type="domain" description="FAD dependent oxidoreductase" evidence="1">
    <location>
        <begin position="3"/>
        <end position="354"/>
    </location>
</feature>
<dbReference type="Gene3D" id="3.50.50.60">
    <property type="entry name" value="FAD/NAD(P)-binding domain"/>
    <property type="match status" value="1"/>
</dbReference>
<feature type="domain" description="BFD-like [2Fe-2S]-binding" evidence="2">
    <location>
        <begin position="401"/>
        <end position="454"/>
    </location>
</feature>
<reference evidence="3" key="1">
    <citation type="journal article" date="2023" name="Int. J. Syst. Evol. Microbiol.">
        <title>&lt;i&gt;Holtiella tumoricola&lt;/i&gt; gen. nov. sp. nov., isolated from a human clinical sample.</title>
        <authorList>
            <person name="Allen-Vercoe E."/>
            <person name="Daigneault M.C."/>
            <person name="Vancuren S.J."/>
            <person name="Cochrane K."/>
            <person name="O'Neal L.L."/>
            <person name="Sankaranarayanan K."/>
            <person name="Lawson P.A."/>
        </authorList>
    </citation>
    <scope>NUCLEOTIDE SEQUENCE</scope>
    <source>
        <strain evidence="3">CC70A</strain>
    </source>
</reference>
<evidence type="ECO:0000259" key="2">
    <source>
        <dbReference type="Pfam" id="PF04324"/>
    </source>
</evidence>
<dbReference type="PANTHER" id="PTHR42720:SF1">
    <property type="entry name" value="GLYCEROL 3-PHOSPHATE OXIDASE"/>
    <property type="match status" value="1"/>
</dbReference>
<proteinExistence type="predicted"/>
<dbReference type="Pfam" id="PF01266">
    <property type="entry name" value="DAO"/>
    <property type="match status" value="1"/>
</dbReference>
<sequence length="486" mass="52546">MYDVIIIGAGVCGASIARELSKYEVNVAVVEKNNDLASGTTKANSGIVHAGYDPEPGTLMAKYNVEGNKLIEVLCKDLDVPYKKVGSLVLAFDEKDLLHLQKLYERGVENGVPGLKLLTKEEVLEKEPSINKEIHGALYAPSAGVVGPYELAIALMDNAVENGTKVFLNHEVVNIHQEQDKFKVEVKTAKETKVMEARYVINAAGLHADDVYNMIEPTDFHIIANKGQYYLLDQAQGGLVSHVIFQCPTAKGKGVLVSPTAHGNLIIGPDAADASAKHDVATSQGGLDYVRQMAALTCSNIVYRDNIRNFSGNRALTNRDEFIIGPAKTNAHFINVAGIKSPGLTSAPAIAVDIVKMLEDSGLSLAAKAEFKGTRKVKSLEKLTKEELQALIKENPAYGRIICRCEKITEGEIVEAIHSPVPATTVEAVKRRVRAGAGRCQGGFCSPKVVEIIARELNIPLEAVRQEDLDSYILIGKTNKGGVDHE</sequence>
<dbReference type="InterPro" id="IPR006076">
    <property type="entry name" value="FAD-dep_OxRdtase"/>
</dbReference>
<dbReference type="CDD" id="cd19946">
    <property type="entry name" value="GlpA-like_Fer2_BFD-like"/>
    <property type="match status" value="1"/>
</dbReference>
<accession>A0AA42J212</accession>
<dbReference type="InterPro" id="IPR007419">
    <property type="entry name" value="BFD-like_2Fe2S-bd_dom"/>
</dbReference>
<dbReference type="Proteomes" id="UP001169242">
    <property type="component" value="Unassembled WGS sequence"/>
</dbReference>
<dbReference type="AlphaFoldDB" id="A0AA42J212"/>
<dbReference type="Gene3D" id="1.10.10.1100">
    <property type="entry name" value="BFD-like [2Fe-2S]-binding domain"/>
    <property type="match status" value="1"/>
</dbReference>
<dbReference type="Gene3D" id="3.30.9.10">
    <property type="entry name" value="D-Amino Acid Oxidase, subunit A, domain 2"/>
    <property type="match status" value="1"/>
</dbReference>
<organism evidence="3 4">
    <name type="scientific">Holtiella tumoricola</name>
    <dbReference type="NCBI Taxonomy" id="3018743"/>
    <lineage>
        <taxon>Bacteria</taxon>
        <taxon>Bacillati</taxon>
        <taxon>Bacillota</taxon>
        <taxon>Clostridia</taxon>
        <taxon>Lachnospirales</taxon>
        <taxon>Cellulosilyticaceae</taxon>
        <taxon>Holtiella</taxon>
    </lineage>
</organism>
<dbReference type="InterPro" id="IPR052745">
    <property type="entry name" value="G3P_Oxidase/Oxidoreductase"/>
</dbReference>
<evidence type="ECO:0000313" key="3">
    <source>
        <dbReference type="EMBL" id="MDA3732995.1"/>
    </source>
</evidence>
<dbReference type="SUPFAM" id="SSF51905">
    <property type="entry name" value="FAD/NAD(P)-binding domain"/>
    <property type="match status" value="1"/>
</dbReference>
<evidence type="ECO:0000313" key="4">
    <source>
        <dbReference type="Proteomes" id="UP001169242"/>
    </source>
</evidence>
<name>A0AA42J212_9FIRM</name>
<dbReference type="InterPro" id="IPR041854">
    <property type="entry name" value="BFD-like_2Fe2S-bd_dom_sf"/>
</dbReference>
<protein>
    <submittedName>
        <fullName evidence="3">NAD(P)/FAD-dependent oxidoreductase</fullName>
    </submittedName>
</protein>
<dbReference type="Pfam" id="PF04324">
    <property type="entry name" value="Fer2_BFD"/>
    <property type="match status" value="1"/>
</dbReference>